<dbReference type="EMBL" id="WIUZ02000003">
    <property type="protein sequence ID" value="KAF9789151.1"/>
    <property type="molecule type" value="Genomic_DNA"/>
</dbReference>
<comment type="caution">
    <text evidence="1">The sequence shown here is derived from an EMBL/GenBank/DDBJ whole genome shotgun (WGS) entry which is preliminary data.</text>
</comment>
<proteinExistence type="predicted"/>
<name>A0A9P6LAB3_9AGAM</name>
<organism evidence="1 2">
    <name type="scientific">Thelephora terrestris</name>
    <dbReference type="NCBI Taxonomy" id="56493"/>
    <lineage>
        <taxon>Eukaryota</taxon>
        <taxon>Fungi</taxon>
        <taxon>Dikarya</taxon>
        <taxon>Basidiomycota</taxon>
        <taxon>Agaricomycotina</taxon>
        <taxon>Agaricomycetes</taxon>
        <taxon>Thelephorales</taxon>
        <taxon>Thelephoraceae</taxon>
        <taxon>Thelephora</taxon>
    </lineage>
</organism>
<sequence length="167" mass="18360">MAALEQNKCCRSHLHSSRLSVSHLTLSSLNRTPVTLIIRPSGVKLLRNPPLHVCVAIAHACLSVLMLFHSSDTVHQCSSLMSLPSSMSSRIVLSPVAGNFCSIGFCCLHSSEWYMHYLLCAFITHQPLSVPQPRPVQCGTCSQLITPLPQAPLFLLNYARPTLFPLL</sequence>
<keyword evidence="2" id="KW-1185">Reference proteome</keyword>
<protein>
    <submittedName>
        <fullName evidence="1">Uncharacterized protein</fullName>
    </submittedName>
</protein>
<evidence type="ECO:0000313" key="1">
    <source>
        <dbReference type="EMBL" id="KAF9789151.1"/>
    </source>
</evidence>
<feature type="non-terminal residue" evidence="1">
    <location>
        <position position="167"/>
    </location>
</feature>
<gene>
    <name evidence="1" type="ORF">BJ322DRAFT_1041204</name>
</gene>
<reference evidence="1" key="2">
    <citation type="submission" date="2020-11" db="EMBL/GenBank/DDBJ databases">
        <authorList>
            <consortium name="DOE Joint Genome Institute"/>
            <person name="Kuo A."/>
            <person name="Miyauchi S."/>
            <person name="Kiss E."/>
            <person name="Drula E."/>
            <person name="Kohler A."/>
            <person name="Sanchez-Garcia M."/>
            <person name="Andreopoulos B."/>
            <person name="Barry K.W."/>
            <person name="Bonito G."/>
            <person name="Buee M."/>
            <person name="Carver A."/>
            <person name="Chen C."/>
            <person name="Cichocki N."/>
            <person name="Clum A."/>
            <person name="Culley D."/>
            <person name="Crous P.W."/>
            <person name="Fauchery L."/>
            <person name="Girlanda M."/>
            <person name="Hayes R."/>
            <person name="Keri Z."/>
            <person name="Labutti K."/>
            <person name="Lipzen A."/>
            <person name="Lombard V."/>
            <person name="Magnuson J."/>
            <person name="Maillard F."/>
            <person name="Morin E."/>
            <person name="Murat C."/>
            <person name="Nolan M."/>
            <person name="Ohm R."/>
            <person name="Pangilinan J."/>
            <person name="Pereira M."/>
            <person name="Perotto S."/>
            <person name="Peter M."/>
            <person name="Riley R."/>
            <person name="Sitrit Y."/>
            <person name="Stielow B."/>
            <person name="Szollosi G."/>
            <person name="Zifcakova L."/>
            <person name="Stursova M."/>
            <person name="Spatafora J.W."/>
            <person name="Tedersoo L."/>
            <person name="Vaario L.-M."/>
            <person name="Yamada A."/>
            <person name="Yan M."/>
            <person name="Wang P."/>
            <person name="Xu J."/>
            <person name="Bruns T."/>
            <person name="Baldrian P."/>
            <person name="Vilgalys R."/>
            <person name="Henrissat B."/>
            <person name="Grigoriev I.V."/>
            <person name="Hibbett D."/>
            <person name="Nagy L.G."/>
            <person name="Martin F.M."/>
        </authorList>
    </citation>
    <scope>NUCLEOTIDE SEQUENCE</scope>
    <source>
        <strain evidence="1">UH-Tt-Lm1</strain>
    </source>
</reference>
<reference evidence="1" key="1">
    <citation type="journal article" date="2020" name="Nat. Commun.">
        <title>Large-scale genome sequencing of mycorrhizal fungi provides insights into the early evolution of symbiotic traits.</title>
        <authorList>
            <person name="Miyauchi S."/>
            <person name="Kiss E."/>
            <person name="Kuo A."/>
            <person name="Drula E."/>
            <person name="Kohler A."/>
            <person name="Sanchez-Garcia M."/>
            <person name="Morin E."/>
            <person name="Andreopoulos B."/>
            <person name="Barry K.W."/>
            <person name="Bonito G."/>
            <person name="Buee M."/>
            <person name="Carver A."/>
            <person name="Chen C."/>
            <person name="Cichocki N."/>
            <person name="Clum A."/>
            <person name="Culley D."/>
            <person name="Crous P.W."/>
            <person name="Fauchery L."/>
            <person name="Girlanda M."/>
            <person name="Hayes R.D."/>
            <person name="Keri Z."/>
            <person name="LaButti K."/>
            <person name="Lipzen A."/>
            <person name="Lombard V."/>
            <person name="Magnuson J."/>
            <person name="Maillard F."/>
            <person name="Murat C."/>
            <person name="Nolan M."/>
            <person name="Ohm R.A."/>
            <person name="Pangilinan J."/>
            <person name="Pereira M.F."/>
            <person name="Perotto S."/>
            <person name="Peter M."/>
            <person name="Pfister S."/>
            <person name="Riley R."/>
            <person name="Sitrit Y."/>
            <person name="Stielow J.B."/>
            <person name="Szollosi G."/>
            <person name="Zifcakova L."/>
            <person name="Stursova M."/>
            <person name="Spatafora J.W."/>
            <person name="Tedersoo L."/>
            <person name="Vaario L.M."/>
            <person name="Yamada A."/>
            <person name="Yan M."/>
            <person name="Wang P."/>
            <person name="Xu J."/>
            <person name="Bruns T."/>
            <person name="Baldrian P."/>
            <person name="Vilgalys R."/>
            <person name="Dunand C."/>
            <person name="Henrissat B."/>
            <person name="Grigoriev I.V."/>
            <person name="Hibbett D."/>
            <person name="Nagy L.G."/>
            <person name="Martin F.M."/>
        </authorList>
    </citation>
    <scope>NUCLEOTIDE SEQUENCE</scope>
    <source>
        <strain evidence="1">UH-Tt-Lm1</strain>
    </source>
</reference>
<dbReference type="Proteomes" id="UP000736335">
    <property type="component" value="Unassembled WGS sequence"/>
</dbReference>
<evidence type="ECO:0000313" key="2">
    <source>
        <dbReference type="Proteomes" id="UP000736335"/>
    </source>
</evidence>
<accession>A0A9P6LAB3</accession>
<dbReference type="AlphaFoldDB" id="A0A9P6LAB3"/>